<feature type="region of interest" description="Disordered" evidence="1">
    <location>
        <begin position="1"/>
        <end position="23"/>
    </location>
</feature>
<dbReference type="VEuPathDB" id="FungiDB:EMCG_02753"/>
<dbReference type="EMBL" id="LCZI01001017">
    <property type="protein sequence ID" value="KKZ62908.1"/>
    <property type="molecule type" value="Genomic_DNA"/>
</dbReference>
<reference evidence="3" key="1">
    <citation type="journal article" date="2015" name="PLoS Genet.">
        <title>The dynamic genome and transcriptome of the human fungal pathogen Blastomyces and close relative Emmonsia.</title>
        <authorList>
            <person name="Munoz J.F."/>
            <person name="Gauthier G.M."/>
            <person name="Desjardins C.A."/>
            <person name="Gallo J.E."/>
            <person name="Holder J."/>
            <person name="Sullivan T.D."/>
            <person name="Marty A.J."/>
            <person name="Carmen J.C."/>
            <person name="Chen Z."/>
            <person name="Ding L."/>
            <person name="Gujja S."/>
            <person name="Magrini V."/>
            <person name="Misas E."/>
            <person name="Mitreva M."/>
            <person name="Priest M."/>
            <person name="Saif S."/>
            <person name="Whiston E.A."/>
            <person name="Young S."/>
            <person name="Zeng Q."/>
            <person name="Goldman W.E."/>
            <person name="Mardis E.R."/>
            <person name="Taylor J.W."/>
            <person name="McEwen J.G."/>
            <person name="Clay O.K."/>
            <person name="Klein B.S."/>
            <person name="Cuomo C.A."/>
        </authorList>
    </citation>
    <scope>NUCLEOTIDE SEQUENCE [LARGE SCALE GENOMIC DNA]</scope>
    <source>
        <strain evidence="3">UAMH 3008</strain>
    </source>
</reference>
<protein>
    <submittedName>
        <fullName evidence="2">Uncharacterized protein</fullName>
    </submittedName>
</protein>
<sequence length="233" mass="25582">MDRPNETASSSAESSTSSSPAVPIVKVILPTTVTPVDRPRNTCKHSNVKMEKQLCEIFSGDVVTEAMLSEAAKPFSENCGAWGEHSQNPGKPVKLGARRLREQYLPDPATYVGNYHESGFASGLLKALRSEADDIYGIMSSHPVACLAAASSFERLGCGVDTGSFVDHEQPRATTSNHEQPQEALEIVRQTWQWQLGDLLNGHEYLLILPSYKHHRSRYHSSVKPESEDVSSC</sequence>
<dbReference type="OrthoDB" id="2019666at2759"/>
<comment type="caution">
    <text evidence="2">The sequence shown here is derived from an EMBL/GenBank/DDBJ whole genome shotgun (WGS) entry which is preliminary data.</text>
</comment>
<proteinExistence type="predicted"/>
<organism evidence="2 3">
    <name type="scientific">[Emmonsia] crescens</name>
    <dbReference type="NCBI Taxonomy" id="73230"/>
    <lineage>
        <taxon>Eukaryota</taxon>
        <taxon>Fungi</taxon>
        <taxon>Dikarya</taxon>
        <taxon>Ascomycota</taxon>
        <taxon>Pezizomycotina</taxon>
        <taxon>Eurotiomycetes</taxon>
        <taxon>Eurotiomycetidae</taxon>
        <taxon>Onygenales</taxon>
        <taxon>Ajellomycetaceae</taxon>
        <taxon>Emergomyces</taxon>
    </lineage>
</organism>
<dbReference type="AlphaFoldDB" id="A0A0G2HXU9"/>
<feature type="compositionally biased region" description="Low complexity" evidence="1">
    <location>
        <begin position="1"/>
        <end position="19"/>
    </location>
</feature>
<dbReference type="Proteomes" id="UP000034164">
    <property type="component" value="Unassembled WGS sequence"/>
</dbReference>
<evidence type="ECO:0000313" key="2">
    <source>
        <dbReference type="EMBL" id="KKZ62908.1"/>
    </source>
</evidence>
<evidence type="ECO:0000313" key="3">
    <source>
        <dbReference type="Proteomes" id="UP000034164"/>
    </source>
</evidence>
<gene>
    <name evidence="2" type="ORF">EMCG_02753</name>
</gene>
<accession>A0A0G2HXU9</accession>
<name>A0A0G2HXU9_9EURO</name>
<evidence type="ECO:0000256" key="1">
    <source>
        <dbReference type="SAM" id="MobiDB-lite"/>
    </source>
</evidence>